<dbReference type="PROSITE" id="PS50082">
    <property type="entry name" value="WD_REPEATS_2"/>
    <property type="match status" value="1"/>
</dbReference>
<evidence type="ECO:0000313" key="4">
    <source>
        <dbReference type="EMBL" id="CAA2987384.1"/>
    </source>
</evidence>
<comment type="caution">
    <text evidence="4">The sequence shown here is derived from an EMBL/GenBank/DDBJ whole genome shotgun (WGS) entry which is preliminary data.</text>
</comment>
<dbReference type="Proteomes" id="UP000594638">
    <property type="component" value="Unassembled WGS sequence"/>
</dbReference>
<dbReference type="AlphaFoldDB" id="A0A8S0S485"/>
<dbReference type="InterPro" id="IPR036322">
    <property type="entry name" value="WD40_repeat_dom_sf"/>
</dbReference>
<protein>
    <submittedName>
        <fullName evidence="4">SPA1-RELATED 4-like isoform X1</fullName>
    </submittedName>
</protein>
<evidence type="ECO:0000256" key="1">
    <source>
        <dbReference type="ARBA" id="ARBA00022574"/>
    </source>
</evidence>
<proteinExistence type="predicted"/>
<gene>
    <name evidence="4" type="ORF">OLEA9_A091189</name>
</gene>
<name>A0A8S0S485_OLEEU</name>
<dbReference type="SUPFAM" id="SSF50978">
    <property type="entry name" value="WD40 repeat-like"/>
    <property type="match status" value="1"/>
</dbReference>
<keyword evidence="1 3" id="KW-0853">WD repeat</keyword>
<organism evidence="4 5">
    <name type="scientific">Olea europaea subsp. europaea</name>
    <dbReference type="NCBI Taxonomy" id="158383"/>
    <lineage>
        <taxon>Eukaryota</taxon>
        <taxon>Viridiplantae</taxon>
        <taxon>Streptophyta</taxon>
        <taxon>Embryophyta</taxon>
        <taxon>Tracheophyta</taxon>
        <taxon>Spermatophyta</taxon>
        <taxon>Magnoliopsida</taxon>
        <taxon>eudicotyledons</taxon>
        <taxon>Gunneridae</taxon>
        <taxon>Pentapetalae</taxon>
        <taxon>asterids</taxon>
        <taxon>lamiids</taxon>
        <taxon>Lamiales</taxon>
        <taxon>Oleaceae</taxon>
        <taxon>Oleeae</taxon>
        <taxon>Olea</taxon>
    </lineage>
</organism>
<dbReference type="InterPro" id="IPR001680">
    <property type="entry name" value="WD40_rpt"/>
</dbReference>
<dbReference type="PANTHER" id="PTHR44218:SF1">
    <property type="entry name" value="PROTEIN SPA1-RELATED 3"/>
    <property type="match status" value="1"/>
</dbReference>
<dbReference type="EMBL" id="CACTIH010003921">
    <property type="protein sequence ID" value="CAA2987384.1"/>
    <property type="molecule type" value="Genomic_DNA"/>
</dbReference>
<keyword evidence="2" id="KW-0677">Repeat</keyword>
<evidence type="ECO:0000313" key="5">
    <source>
        <dbReference type="Proteomes" id="UP000594638"/>
    </source>
</evidence>
<dbReference type="InterPro" id="IPR015943">
    <property type="entry name" value="WD40/YVTN_repeat-like_dom_sf"/>
</dbReference>
<keyword evidence="5" id="KW-1185">Reference proteome</keyword>
<dbReference type="PANTHER" id="PTHR44218">
    <property type="entry name" value="PROTEIN SPA1-RELATED 2"/>
    <property type="match status" value="1"/>
</dbReference>
<dbReference type="Gene3D" id="2.130.10.10">
    <property type="entry name" value="YVTN repeat-like/Quinoprotein amine dehydrogenase"/>
    <property type="match status" value="1"/>
</dbReference>
<evidence type="ECO:0000256" key="3">
    <source>
        <dbReference type="PROSITE-ProRule" id="PRU00221"/>
    </source>
</evidence>
<reference evidence="4 5" key="1">
    <citation type="submission" date="2019-12" db="EMBL/GenBank/DDBJ databases">
        <authorList>
            <person name="Alioto T."/>
            <person name="Alioto T."/>
            <person name="Gomez Garrido J."/>
        </authorList>
    </citation>
    <scope>NUCLEOTIDE SEQUENCE [LARGE SCALE GENOMIC DNA]</scope>
</reference>
<feature type="repeat" description="WD" evidence="3">
    <location>
        <begin position="1"/>
        <end position="18"/>
    </location>
</feature>
<accession>A0A8S0S485</accession>
<dbReference type="PROSITE" id="PS00678">
    <property type="entry name" value="WD_REPEATS_1"/>
    <property type="match status" value="1"/>
</dbReference>
<dbReference type="GO" id="GO:0009640">
    <property type="term" value="P:photomorphogenesis"/>
    <property type="evidence" value="ECO:0007669"/>
    <property type="project" value="InterPro"/>
</dbReference>
<evidence type="ECO:0000256" key="2">
    <source>
        <dbReference type="ARBA" id="ARBA00022737"/>
    </source>
</evidence>
<dbReference type="InterPro" id="IPR044630">
    <property type="entry name" value="SPA1/2/3/4"/>
</dbReference>
<dbReference type="OrthoDB" id="273771at2759"/>
<sequence>MTLMSVSTDNTLKLWDLSMCTSRVLDSHLQSFTGHLNVKNFVGLSVCDGYIATGSETNEVFVYHKSLPMPALSFEFNNTDPLSGNEADDTAQLSHLCVGVVSRPPWLLPIPWKILSF</sequence>
<dbReference type="InterPro" id="IPR019775">
    <property type="entry name" value="WD40_repeat_CS"/>
</dbReference>
<dbReference type="Gramene" id="OE9A091189T1">
    <property type="protein sequence ID" value="OE9A091189C1"/>
    <property type="gene ID" value="OE9A091189"/>
</dbReference>